<keyword evidence="4" id="KW-1185">Reference proteome</keyword>
<dbReference type="AlphaFoldDB" id="A0A3A8QYC6"/>
<evidence type="ECO:0000313" key="3">
    <source>
        <dbReference type="EMBL" id="RKH72771.1"/>
    </source>
</evidence>
<sequence>MRFTGSIRITCPRERVFAYTQDHGQRLVWDTFLREAVLMDGATQAGPGVKAWCVSWHGLGMETEYVSFQPSLATPAQTGRLSACPPGSGRTGAEPPPSGFHHRHRGMGSMRTNTELWTAAGFGVLAGMRSMTAPAVLTRELSRKPTRALKRALPGLTSKKVSQRLGLLALGELVGDKNPKAPPRTALPVLSGRILSGAITAAAVSRKRKGARIGFALVGAATAIASSYFFVGFRRLLTQRLRVPNVAAGLVEDGLALALGSRLTQALR</sequence>
<gene>
    <name evidence="3" type="ORF">D7X96_03635</name>
</gene>
<evidence type="ECO:0000256" key="2">
    <source>
        <dbReference type="SAM" id="Phobius"/>
    </source>
</evidence>
<comment type="caution">
    <text evidence="3">The sequence shown here is derived from an EMBL/GenBank/DDBJ whole genome shotgun (WGS) entry which is preliminary data.</text>
</comment>
<dbReference type="OrthoDB" id="9812409at2"/>
<proteinExistence type="predicted"/>
<keyword evidence="2" id="KW-0472">Membrane</keyword>
<name>A0A3A8QYC6_9BACT</name>
<protein>
    <recommendedName>
        <fullName evidence="5">DUF4126 domain-containing protein</fullName>
    </recommendedName>
</protein>
<evidence type="ECO:0000256" key="1">
    <source>
        <dbReference type="SAM" id="MobiDB-lite"/>
    </source>
</evidence>
<dbReference type="Proteomes" id="UP000282656">
    <property type="component" value="Unassembled WGS sequence"/>
</dbReference>
<feature type="transmembrane region" description="Helical" evidence="2">
    <location>
        <begin position="213"/>
        <end position="233"/>
    </location>
</feature>
<accession>A0A3A8QYC6</accession>
<organism evidence="3 4">
    <name type="scientific">Corallococcus interemptor</name>
    <dbReference type="NCBI Taxonomy" id="2316720"/>
    <lineage>
        <taxon>Bacteria</taxon>
        <taxon>Pseudomonadati</taxon>
        <taxon>Myxococcota</taxon>
        <taxon>Myxococcia</taxon>
        <taxon>Myxococcales</taxon>
        <taxon>Cystobacterineae</taxon>
        <taxon>Myxococcaceae</taxon>
        <taxon>Corallococcus</taxon>
    </lineage>
</organism>
<reference evidence="4" key="1">
    <citation type="submission" date="2018-09" db="EMBL/GenBank/DDBJ databases">
        <authorList>
            <person name="Livingstone P.G."/>
            <person name="Whitworth D.E."/>
        </authorList>
    </citation>
    <scope>NUCLEOTIDE SEQUENCE [LARGE SCALE GENOMIC DNA]</scope>
    <source>
        <strain evidence="4">AB047A</strain>
    </source>
</reference>
<dbReference type="SUPFAM" id="SSF55961">
    <property type="entry name" value="Bet v1-like"/>
    <property type="match status" value="1"/>
</dbReference>
<dbReference type="EMBL" id="RAWM01000006">
    <property type="protein sequence ID" value="RKH72771.1"/>
    <property type="molecule type" value="Genomic_DNA"/>
</dbReference>
<evidence type="ECO:0008006" key="5">
    <source>
        <dbReference type="Google" id="ProtNLM"/>
    </source>
</evidence>
<keyword evidence="2" id="KW-0812">Transmembrane</keyword>
<dbReference type="RefSeq" id="WP_121768991.1">
    <property type="nucleotide sequence ID" value="NZ_RAWM01000006.1"/>
</dbReference>
<keyword evidence="2" id="KW-1133">Transmembrane helix</keyword>
<feature type="region of interest" description="Disordered" evidence="1">
    <location>
        <begin position="77"/>
        <end position="102"/>
    </location>
</feature>
<evidence type="ECO:0000313" key="4">
    <source>
        <dbReference type="Proteomes" id="UP000282656"/>
    </source>
</evidence>